<proteinExistence type="predicted"/>
<evidence type="ECO:0000313" key="2">
    <source>
        <dbReference type="Proteomes" id="UP001454489"/>
    </source>
</evidence>
<sequence>MIRQEDIYLKNTIVHILDSTVGMPVLSDTELEHGSDFADFIKAHIAKITSGDDLKSCSFSEDSVVRGYLDDLEEHGFVKVSQDISTHLFTIMNQNIDIPPADFIICHFSANENTYLALLKMNYKTSYTHHTDSDAFGNTNDIIKFKAILPNESQKLTEAAVINLTDYQIQLIEKKYDVNGTKTNYFSSLFLGCHGSLSSKSKLSIVTKEIDKVQKKYFDEEEQYAASMNTKNIIYTELEEEGTLSIPDVLDKVFPEKPEFREEVTEKLEKYNISEAEITPQNTATLKRYEKQCLSTDTGVEIKIPMEQYRSGDSIEFITNEDGSISILIKNIGHITSKM</sequence>
<keyword evidence="2" id="KW-1185">Reference proteome</keyword>
<dbReference type="RefSeq" id="WP_353529333.1">
    <property type="nucleotide sequence ID" value="NZ_JBBMEX010000001.1"/>
</dbReference>
<protein>
    <submittedName>
        <fullName evidence="1">Nucleoid-associated protein</fullName>
    </submittedName>
</protein>
<comment type="caution">
    <text evidence="1">The sequence shown here is derived from an EMBL/GenBank/DDBJ whole genome shotgun (WGS) entry which is preliminary data.</text>
</comment>
<reference evidence="1 2" key="1">
    <citation type="submission" date="2024-03" db="EMBL/GenBank/DDBJ databases">
        <title>Human intestinal bacterial collection.</title>
        <authorList>
            <person name="Pauvert C."/>
            <person name="Hitch T.C.A."/>
            <person name="Clavel T."/>
        </authorList>
    </citation>
    <scope>NUCLEOTIDE SEQUENCE [LARGE SCALE GENOMIC DNA]</scope>
    <source>
        <strain evidence="1 2">CLA-AA-H185</strain>
    </source>
</reference>
<dbReference type="InterPro" id="IPR007358">
    <property type="entry name" value="Nucleoid_associated_NdpA"/>
</dbReference>
<evidence type="ECO:0000313" key="1">
    <source>
        <dbReference type="EMBL" id="MEQ2556359.1"/>
    </source>
</evidence>
<name>A0ABV1H9I1_9FIRM</name>
<dbReference type="EMBL" id="JBBMEX010000001">
    <property type="protein sequence ID" value="MEQ2556359.1"/>
    <property type="molecule type" value="Genomic_DNA"/>
</dbReference>
<gene>
    <name evidence="1" type="ORF">WMO43_00480</name>
</gene>
<organism evidence="1 2">
    <name type="scientific">Maccoyibacter intestinihominis</name>
    <dbReference type="NCBI Taxonomy" id="3133499"/>
    <lineage>
        <taxon>Bacteria</taxon>
        <taxon>Bacillati</taxon>
        <taxon>Bacillota</taxon>
        <taxon>Clostridia</taxon>
        <taxon>Lachnospirales</taxon>
        <taxon>Lachnospiraceae</taxon>
        <taxon>Maccoyibacter</taxon>
    </lineage>
</organism>
<accession>A0ABV1H9I1</accession>
<dbReference type="Proteomes" id="UP001454489">
    <property type="component" value="Unassembled WGS sequence"/>
</dbReference>
<dbReference type="Pfam" id="PF04245">
    <property type="entry name" value="NA37"/>
    <property type="match status" value="1"/>
</dbReference>